<dbReference type="InterPro" id="IPR019362">
    <property type="entry name" value="MMADHC"/>
</dbReference>
<sequence>MCRQPSETVHPPTLLPRFQIEYSVHRPSRLLRKDVEIVFRPDLQTEYERHPDGAATGVEKDQFLRVHLLAIPTWQPATLDLSEMSFEVNEQRKKLLVNFDMWAVAVRKRLEPFWSDAACPVEGNAHFGTSTSSIYNELEGLTQLLKYSSVPIGCCGIVLHPTWQRRAYPVTFFTTAPSKMVLDAIAQVEAEHSGLPLPPVLAAAQTNDAHTAEAIEKAEETA</sequence>
<dbReference type="GO" id="GO:0009235">
    <property type="term" value="P:cobalamin metabolic process"/>
    <property type="evidence" value="ECO:0007669"/>
    <property type="project" value="InterPro"/>
</dbReference>
<dbReference type="EMBL" id="HBIZ01054852">
    <property type="protein sequence ID" value="CAE0782443.1"/>
    <property type="molecule type" value="Transcribed_RNA"/>
</dbReference>
<accession>A0A7S4BZR5</accession>
<dbReference type="PANTHER" id="PTHR13192:SF3">
    <property type="entry name" value="COBALAMIN TRAFFICKING PROTEIN CBLD"/>
    <property type="match status" value="1"/>
</dbReference>
<evidence type="ECO:0000313" key="1">
    <source>
        <dbReference type="EMBL" id="CAE0782443.1"/>
    </source>
</evidence>
<gene>
    <name evidence="1" type="ORF">PCAR00345_LOCUS35145</name>
</gene>
<protein>
    <submittedName>
        <fullName evidence="1">Uncharacterized protein</fullName>
    </submittedName>
</protein>
<name>A0A7S4BZR5_CHRCT</name>
<organism evidence="1">
    <name type="scientific">Chrysotila carterae</name>
    <name type="common">Marine alga</name>
    <name type="synonym">Syracosphaera carterae</name>
    <dbReference type="NCBI Taxonomy" id="13221"/>
    <lineage>
        <taxon>Eukaryota</taxon>
        <taxon>Haptista</taxon>
        <taxon>Haptophyta</taxon>
        <taxon>Prymnesiophyceae</taxon>
        <taxon>Isochrysidales</taxon>
        <taxon>Isochrysidaceae</taxon>
        <taxon>Chrysotila</taxon>
    </lineage>
</organism>
<proteinExistence type="predicted"/>
<dbReference type="Pfam" id="PF10229">
    <property type="entry name" value="MMADHC"/>
    <property type="match status" value="1"/>
</dbReference>
<dbReference type="PANTHER" id="PTHR13192">
    <property type="entry name" value="MY011 PROTEIN"/>
    <property type="match status" value="1"/>
</dbReference>
<dbReference type="AlphaFoldDB" id="A0A7S4BZR5"/>
<reference evidence="1" key="1">
    <citation type="submission" date="2021-01" db="EMBL/GenBank/DDBJ databases">
        <authorList>
            <person name="Corre E."/>
            <person name="Pelletier E."/>
            <person name="Niang G."/>
            <person name="Scheremetjew M."/>
            <person name="Finn R."/>
            <person name="Kale V."/>
            <person name="Holt S."/>
            <person name="Cochrane G."/>
            <person name="Meng A."/>
            <person name="Brown T."/>
            <person name="Cohen L."/>
        </authorList>
    </citation>
    <scope>NUCLEOTIDE SEQUENCE</scope>
    <source>
        <strain evidence="1">CCMP645</strain>
    </source>
</reference>